<dbReference type="PANTHER" id="PTHR45786:SF74">
    <property type="entry name" value="ATP-DEPENDENT DNA HELICASE"/>
    <property type="match status" value="1"/>
</dbReference>
<sequence length="529" mass="61904">MITTSSDEILDIGCADKIYCDCGDLMWRFEQTKKRQRTKSDNFSLCCGNGKVRLPLLRDTPAELKSLLDGTNNKSTIFHKSLRLYNNAFAFTSVRANIDREINNGGGPYVYRISGEVYHQIGSLQPEGSEKAVFSQIYMYDNQQQLKERLNFPNGDNRLDAEITESLSAMLNRDNALVDIYRDVRDRFKDLDLTDKHVLGKVIGVAYTIEFQKRDKETDPVGYEAISKYMIHGPCGLYNRNCACMRDDQCTKFYPKEFKNETTIDAIGYPVYRRRNDKRIIQLKEIEIDNMFVVPYNRGIIVKYQAHINIEWCNQGLLIKYMFKYITKGPDRATIAIGKFKDANCGEGKGNIATNEVDDYIACRYLSFAEACWRIFKFLIHYRKPVVTKLVFHLENEQQICFKDDESLPSVVDRINPEATMFIQWFRANSRDPFAIGLTFVEFPEKYLWDEAKKIWKRRKNKICVVGRLVYVHPTTGERSLWDEHWKTFSDDIEHKQRNNYPRHNFVISDEQLECLALFDIELQLRKKR</sequence>
<gene>
    <name evidence="1" type="ORF">POM88_045041</name>
</gene>
<comment type="caution">
    <text evidence="1">The sequence shown here is derived from an EMBL/GenBank/DDBJ whole genome shotgun (WGS) entry which is preliminary data.</text>
</comment>
<name>A0AAD8H6N7_9APIA</name>
<dbReference type="AlphaFoldDB" id="A0AAD8H6N7"/>
<reference evidence="1" key="1">
    <citation type="submission" date="2023-02" db="EMBL/GenBank/DDBJ databases">
        <title>Genome of toxic invasive species Heracleum sosnowskyi carries increased number of genes despite the absence of recent whole-genome duplications.</title>
        <authorList>
            <person name="Schelkunov M."/>
            <person name="Shtratnikova V."/>
            <person name="Makarenko M."/>
            <person name="Klepikova A."/>
            <person name="Omelchenko D."/>
            <person name="Novikova G."/>
            <person name="Obukhova E."/>
            <person name="Bogdanov V."/>
            <person name="Penin A."/>
            <person name="Logacheva M."/>
        </authorList>
    </citation>
    <scope>NUCLEOTIDE SEQUENCE</scope>
    <source>
        <strain evidence="1">Hsosn_3</strain>
        <tissue evidence="1">Leaf</tissue>
    </source>
</reference>
<keyword evidence="2" id="KW-1185">Reference proteome</keyword>
<dbReference type="EMBL" id="JAUIZM010000010">
    <property type="protein sequence ID" value="KAK1360567.1"/>
    <property type="molecule type" value="Genomic_DNA"/>
</dbReference>
<protein>
    <recommendedName>
        <fullName evidence="3">Helitron helicase-like domain-containing protein</fullName>
    </recommendedName>
</protein>
<dbReference type="PANTHER" id="PTHR45786">
    <property type="entry name" value="DNA BINDING PROTEIN-LIKE"/>
    <property type="match status" value="1"/>
</dbReference>
<accession>A0AAD8H6N7</accession>
<evidence type="ECO:0000313" key="1">
    <source>
        <dbReference type="EMBL" id="KAK1360567.1"/>
    </source>
</evidence>
<proteinExistence type="predicted"/>
<dbReference type="Proteomes" id="UP001237642">
    <property type="component" value="Unassembled WGS sequence"/>
</dbReference>
<reference evidence="1" key="2">
    <citation type="submission" date="2023-05" db="EMBL/GenBank/DDBJ databases">
        <authorList>
            <person name="Schelkunov M.I."/>
        </authorList>
    </citation>
    <scope>NUCLEOTIDE SEQUENCE</scope>
    <source>
        <strain evidence="1">Hsosn_3</strain>
        <tissue evidence="1">Leaf</tissue>
    </source>
</reference>
<evidence type="ECO:0000313" key="2">
    <source>
        <dbReference type="Proteomes" id="UP001237642"/>
    </source>
</evidence>
<organism evidence="1 2">
    <name type="scientific">Heracleum sosnowskyi</name>
    <dbReference type="NCBI Taxonomy" id="360622"/>
    <lineage>
        <taxon>Eukaryota</taxon>
        <taxon>Viridiplantae</taxon>
        <taxon>Streptophyta</taxon>
        <taxon>Embryophyta</taxon>
        <taxon>Tracheophyta</taxon>
        <taxon>Spermatophyta</taxon>
        <taxon>Magnoliopsida</taxon>
        <taxon>eudicotyledons</taxon>
        <taxon>Gunneridae</taxon>
        <taxon>Pentapetalae</taxon>
        <taxon>asterids</taxon>
        <taxon>campanulids</taxon>
        <taxon>Apiales</taxon>
        <taxon>Apiaceae</taxon>
        <taxon>Apioideae</taxon>
        <taxon>apioid superclade</taxon>
        <taxon>Tordylieae</taxon>
        <taxon>Tordyliinae</taxon>
        <taxon>Heracleum</taxon>
    </lineage>
</organism>
<evidence type="ECO:0008006" key="3">
    <source>
        <dbReference type="Google" id="ProtNLM"/>
    </source>
</evidence>